<reference evidence="1 2" key="1">
    <citation type="journal article" date="2022" name="Genome Biol. Evol.">
        <title>The Spruce Budworm Genome: Reconstructing the Evolutionary History of Antifreeze Proteins.</title>
        <authorList>
            <person name="Beliveau C."/>
            <person name="Gagne P."/>
            <person name="Picq S."/>
            <person name="Vernygora O."/>
            <person name="Keeling C.I."/>
            <person name="Pinkney K."/>
            <person name="Doucet D."/>
            <person name="Wen F."/>
            <person name="Johnston J.S."/>
            <person name="Maaroufi H."/>
            <person name="Boyle B."/>
            <person name="Laroche J."/>
            <person name="Dewar K."/>
            <person name="Juretic N."/>
            <person name="Blackburn G."/>
            <person name="Nisole A."/>
            <person name="Brunet B."/>
            <person name="Brandao M."/>
            <person name="Lumley L."/>
            <person name="Duan J."/>
            <person name="Quan G."/>
            <person name="Lucarotti C.J."/>
            <person name="Roe A.D."/>
            <person name="Sperling F.A.H."/>
            <person name="Levesque R.C."/>
            <person name="Cusson M."/>
        </authorList>
    </citation>
    <scope>NUCLEOTIDE SEQUENCE [LARGE SCALE GENOMIC DNA]</scope>
    <source>
        <strain evidence="1">Glfc:IPQL:Cfum</strain>
    </source>
</reference>
<evidence type="ECO:0000313" key="2">
    <source>
        <dbReference type="Proteomes" id="UP001064048"/>
    </source>
</evidence>
<evidence type="ECO:0000313" key="1">
    <source>
        <dbReference type="EMBL" id="KAI8428590.1"/>
    </source>
</evidence>
<protein>
    <submittedName>
        <fullName evidence="1">Uncharacterized protein</fullName>
    </submittedName>
</protein>
<gene>
    <name evidence="1" type="ORF">MSG28_007329</name>
</gene>
<name>A0ACC0JX81_CHOFU</name>
<keyword evidence="2" id="KW-1185">Reference proteome</keyword>
<comment type="caution">
    <text evidence="1">The sequence shown here is derived from an EMBL/GenBank/DDBJ whole genome shotgun (WGS) entry which is preliminary data.</text>
</comment>
<accession>A0ACC0JX81</accession>
<sequence length="406" mass="44760">MAMATLHPAPIRVTRPPEYCNVEIIRPLKRRLQESSRMRNQWVETPYKKSNLWSCPVWNIYMHSLLQVARSVKLTIQQGHRIEPFRLGAGTCSRSSLICSPRLKKVVSSRRVEQLAGMILVLEADFLMIAKFMLGDDSENIFESIFDKWNRSLDLELGWCEQTRRATELQRYWSEFYFDDFLVCYGLSFNYVVNLPKNRKSSSLNGLDSLKETYALDFGVAFVACGRDVLFETKLAVQLAVLLYKANVLERAPTGRVDADEVLRTPDAAQSCYEWAPRRATSGALEAFHVEVLVLYADEHAATGVSLRTGSAAASGCGTAGAPSATRPSGSTWWQPTGMLGRCGGAGASDSGTGVCVPVSVRGGGALSPRGGDVPGAPATRGVRDRDRCERCRQLGVPVRATLARE</sequence>
<organism evidence="1 2">
    <name type="scientific">Choristoneura fumiferana</name>
    <name type="common">Spruce budworm moth</name>
    <name type="synonym">Archips fumiferana</name>
    <dbReference type="NCBI Taxonomy" id="7141"/>
    <lineage>
        <taxon>Eukaryota</taxon>
        <taxon>Metazoa</taxon>
        <taxon>Ecdysozoa</taxon>
        <taxon>Arthropoda</taxon>
        <taxon>Hexapoda</taxon>
        <taxon>Insecta</taxon>
        <taxon>Pterygota</taxon>
        <taxon>Neoptera</taxon>
        <taxon>Endopterygota</taxon>
        <taxon>Lepidoptera</taxon>
        <taxon>Glossata</taxon>
        <taxon>Ditrysia</taxon>
        <taxon>Tortricoidea</taxon>
        <taxon>Tortricidae</taxon>
        <taxon>Tortricinae</taxon>
        <taxon>Choristoneura</taxon>
    </lineage>
</organism>
<proteinExistence type="predicted"/>
<dbReference type="EMBL" id="CM046112">
    <property type="protein sequence ID" value="KAI8428590.1"/>
    <property type="molecule type" value="Genomic_DNA"/>
</dbReference>
<dbReference type="Proteomes" id="UP001064048">
    <property type="component" value="Chromosome 12"/>
</dbReference>